<evidence type="ECO:0000256" key="6">
    <source>
        <dbReference type="ARBA" id="ARBA00023242"/>
    </source>
</evidence>
<keyword evidence="6" id="KW-0539">Nucleus</keyword>
<evidence type="ECO:0000256" key="4">
    <source>
        <dbReference type="ARBA" id="ARBA00022771"/>
    </source>
</evidence>
<name>A0A9N9CE15_9GLOM</name>
<dbReference type="AlphaFoldDB" id="A0A9N9CE15"/>
<comment type="caution">
    <text evidence="13">The sequence shown here is derived from an EMBL/GenBank/DDBJ whole genome shotgun (WGS) entry which is preliminary data.</text>
</comment>
<evidence type="ECO:0000256" key="2">
    <source>
        <dbReference type="ARBA" id="ARBA00022257"/>
    </source>
</evidence>
<evidence type="ECO:0000256" key="1">
    <source>
        <dbReference type="ARBA" id="ARBA00004123"/>
    </source>
</evidence>
<dbReference type="Pfam" id="PF17121">
    <property type="entry name" value="zf-C3HC4_5"/>
    <property type="match status" value="1"/>
</dbReference>
<evidence type="ECO:0000256" key="5">
    <source>
        <dbReference type="ARBA" id="ARBA00022833"/>
    </source>
</evidence>
<proteinExistence type="predicted"/>
<gene>
    <name evidence="13" type="ORF">DERYTH_LOCUS7433</name>
</gene>
<keyword evidence="4 9" id="KW-0863">Zinc-finger</keyword>
<dbReference type="GO" id="GO:0061575">
    <property type="term" value="F:cyclin-dependent protein serine/threonine kinase activator activity"/>
    <property type="evidence" value="ECO:0007669"/>
    <property type="project" value="InterPro"/>
</dbReference>
<dbReference type="PANTHER" id="PTHR12683:SF13">
    <property type="entry name" value="CDK-ACTIVATING KINASE ASSEMBLY FACTOR MAT1"/>
    <property type="match status" value="1"/>
</dbReference>
<dbReference type="InterPro" id="IPR017907">
    <property type="entry name" value="Znf_RING_CS"/>
</dbReference>
<dbReference type="InterPro" id="IPR001841">
    <property type="entry name" value="Znf_RING"/>
</dbReference>
<dbReference type="GO" id="GO:0006289">
    <property type="term" value="P:nucleotide-excision repair"/>
    <property type="evidence" value="ECO:0007669"/>
    <property type="project" value="InterPro"/>
</dbReference>
<evidence type="ECO:0000256" key="11">
    <source>
        <dbReference type="SAM" id="MobiDB-lite"/>
    </source>
</evidence>
<evidence type="ECO:0000256" key="3">
    <source>
        <dbReference type="ARBA" id="ARBA00022723"/>
    </source>
</evidence>
<feature type="region of interest" description="Disordered" evidence="11">
    <location>
        <begin position="1"/>
        <end position="20"/>
    </location>
</feature>
<sequence length="325" mass="37643">MTSRLTGTKTPNGKGYQDPDEECPVCRNTRYLTPNMRLLVSECYHKMCQSCIDRLFANGATECPIPGCKKTLRKISFVEPTFEDLSVEKEVRIRKRLASQFNKRREDFNSPKEYNDYLEMVEQLVWNLNNDIDPEKTKARIESFALENKEIIAKNAKKQFEEEEWASRIQDNERMKKKKNFEEYTNKLAEEKKAKEAHKAEVIELLANSTESAKSILKKKGTREKSNICNQDSIDNDNNGGIGELWIGLDIKVSQEDETQEFDPIASEYMDIDHYTLKDKYYDTYLPSLSQIMRAGGYNPKFTYERSLQGAFSGIFSFTKSEDSP</sequence>
<dbReference type="InterPro" id="IPR004575">
    <property type="entry name" value="MAT1/Tfb3"/>
</dbReference>
<reference evidence="13" key="1">
    <citation type="submission" date="2021-06" db="EMBL/GenBank/DDBJ databases">
        <authorList>
            <person name="Kallberg Y."/>
            <person name="Tangrot J."/>
            <person name="Rosling A."/>
        </authorList>
    </citation>
    <scope>NUCLEOTIDE SEQUENCE</scope>
    <source>
        <strain evidence="13">MA453B</strain>
    </source>
</reference>
<accession>A0A9N9CE15</accession>
<keyword evidence="5" id="KW-0862">Zinc</keyword>
<dbReference type="SUPFAM" id="SSF57850">
    <property type="entry name" value="RING/U-box"/>
    <property type="match status" value="1"/>
</dbReference>
<dbReference type="EMBL" id="CAJVPY010003621">
    <property type="protein sequence ID" value="CAG8596743.1"/>
    <property type="molecule type" value="Genomic_DNA"/>
</dbReference>
<comment type="subcellular location">
    <subcellularLocation>
        <location evidence="1">Nucleus</location>
    </subcellularLocation>
</comment>
<dbReference type="GO" id="GO:0005675">
    <property type="term" value="C:transcription factor TFIIH holo complex"/>
    <property type="evidence" value="ECO:0007669"/>
    <property type="project" value="InterPro"/>
</dbReference>
<dbReference type="NCBIfam" id="TIGR00570">
    <property type="entry name" value="cdk7"/>
    <property type="match status" value="1"/>
</dbReference>
<dbReference type="Gene3D" id="3.30.40.10">
    <property type="entry name" value="Zinc/RING finger domain, C3HC4 (zinc finger)"/>
    <property type="match status" value="1"/>
</dbReference>
<evidence type="ECO:0000256" key="8">
    <source>
        <dbReference type="ARBA" id="ARBA00033277"/>
    </source>
</evidence>
<keyword evidence="3" id="KW-0479">Metal-binding</keyword>
<evidence type="ECO:0000313" key="13">
    <source>
        <dbReference type="EMBL" id="CAG8596743.1"/>
    </source>
</evidence>
<feature type="compositionally biased region" description="Polar residues" evidence="11">
    <location>
        <begin position="1"/>
        <end position="11"/>
    </location>
</feature>
<dbReference type="PROSITE" id="PS50089">
    <property type="entry name" value="ZF_RING_2"/>
    <property type="match status" value="1"/>
</dbReference>
<evidence type="ECO:0000313" key="14">
    <source>
        <dbReference type="Proteomes" id="UP000789405"/>
    </source>
</evidence>
<evidence type="ECO:0000259" key="12">
    <source>
        <dbReference type="PROSITE" id="PS50089"/>
    </source>
</evidence>
<dbReference type="Proteomes" id="UP000789405">
    <property type="component" value="Unassembled WGS sequence"/>
</dbReference>
<dbReference type="InterPro" id="IPR013083">
    <property type="entry name" value="Znf_RING/FYVE/PHD"/>
</dbReference>
<dbReference type="InterPro" id="IPR015877">
    <property type="entry name" value="MAT1_centre"/>
</dbReference>
<keyword evidence="10" id="KW-0175">Coiled coil</keyword>
<keyword evidence="14" id="KW-1185">Reference proteome</keyword>
<dbReference type="Pfam" id="PF06391">
    <property type="entry name" value="MAT1"/>
    <property type="match status" value="1"/>
</dbReference>
<dbReference type="PROSITE" id="PS00518">
    <property type="entry name" value="ZF_RING_1"/>
    <property type="match status" value="1"/>
</dbReference>
<dbReference type="GO" id="GO:0008270">
    <property type="term" value="F:zinc ion binding"/>
    <property type="evidence" value="ECO:0007669"/>
    <property type="project" value="UniProtKB-KW"/>
</dbReference>
<feature type="domain" description="RING-type" evidence="12">
    <location>
        <begin position="23"/>
        <end position="65"/>
    </location>
</feature>
<evidence type="ECO:0000256" key="10">
    <source>
        <dbReference type="SAM" id="Coils"/>
    </source>
</evidence>
<dbReference type="OrthoDB" id="5963at2759"/>
<evidence type="ECO:0000256" key="7">
    <source>
        <dbReference type="ARBA" id="ARBA00029873"/>
    </source>
</evidence>
<protein>
    <recommendedName>
        <fullName evidence="2">RNA polymerase II transcription factor B subunit 3</fullName>
    </recommendedName>
    <alternativeName>
        <fullName evidence="8">RNA polymerase II transcription factor B 38 kDa subunit</fullName>
    </alternativeName>
    <alternativeName>
        <fullName evidence="7">RNA polymerase II transcription factor B p38 subunit</fullName>
    </alternativeName>
</protein>
<feature type="coiled-coil region" evidence="10">
    <location>
        <begin position="174"/>
        <end position="208"/>
    </location>
</feature>
<organism evidence="13 14">
    <name type="scientific">Dentiscutata erythropus</name>
    <dbReference type="NCBI Taxonomy" id="1348616"/>
    <lineage>
        <taxon>Eukaryota</taxon>
        <taxon>Fungi</taxon>
        <taxon>Fungi incertae sedis</taxon>
        <taxon>Mucoromycota</taxon>
        <taxon>Glomeromycotina</taxon>
        <taxon>Glomeromycetes</taxon>
        <taxon>Diversisporales</taxon>
        <taxon>Gigasporaceae</taxon>
        <taxon>Dentiscutata</taxon>
    </lineage>
</organism>
<dbReference type="GO" id="GO:0006357">
    <property type="term" value="P:regulation of transcription by RNA polymerase II"/>
    <property type="evidence" value="ECO:0007669"/>
    <property type="project" value="TreeGrafter"/>
</dbReference>
<evidence type="ECO:0000256" key="9">
    <source>
        <dbReference type="PROSITE-ProRule" id="PRU00175"/>
    </source>
</evidence>
<dbReference type="PANTHER" id="PTHR12683">
    <property type="entry name" value="CDK-ACTIVATING KINASE ASSEMBLY FACTOR MAT1"/>
    <property type="match status" value="1"/>
</dbReference>